<dbReference type="Pfam" id="PF17393">
    <property type="entry name" value="DUF5402"/>
    <property type="match status" value="1"/>
</dbReference>
<accession>A0A832ST59</accession>
<proteinExistence type="predicted"/>
<dbReference type="RefSeq" id="WP_011019273.1">
    <property type="nucleotide sequence ID" value="NZ_DUJS01000002.1"/>
</dbReference>
<organism evidence="1 2">
    <name type="scientific">Methanopyrus kandleri</name>
    <dbReference type="NCBI Taxonomy" id="2320"/>
    <lineage>
        <taxon>Archaea</taxon>
        <taxon>Methanobacteriati</taxon>
        <taxon>Methanobacteriota</taxon>
        <taxon>Methanomada group</taxon>
        <taxon>Methanopyri</taxon>
        <taxon>Methanopyrales</taxon>
        <taxon>Methanopyraceae</taxon>
        <taxon>Methanopyrus</taxon>
    </lineage>
</organism>
<dbReference type="OMA" id="DWIFVRV"/>
<evidence type="ECO:0000313" key="1">
    <source>
        <dbReference type="EMBL" id="HII69867.1"/>
    </source>
</evidence>
<evidence type="ECO:0000313" key="2">
    <source>
        <dbReference type="Proteomes" id="UP000619545"/>
    </source>
</evidence>
<sequence>MSKKLLRRCAAQLKRVQDALGDDAVVSEVDLFVARCGCVGVVFMVRGVELRDISDEVLDGLEEAGKALGVRPDVVYARVVPGTQVVIDLAVRTLCDTCRREFSGEEPRPDLKVLRGATER</sequence>
<comment type="caution">
    <text evidence="1">The sequence shown here is derived from an EMBL/GenBank/DDBJ whole genome shotgun (WGS) entry which is preliminary data.</text>
</comment>
<gene>
    <name evidence="1" type="ORF">HA336_01375</name>
</gene>
<protein>
    <submittedName>
        <fullName evidence="1">DUF5402 family protein</fullName>
    </submittedName>
</protein>
<dbReference type="AlphaFoldDB" id="A0A832ST59"/>
<reference evidence="1" key="1">
    <citation type="journal article" date="2020" name="bioRxiv">
        <title>A rank-normalized archaeal taxonomy based on genome phylogeny resolves widespread incomplete and uneven classifications.</title>
        <authorList>
            <person name="Rinke C."/>
            <person name="Chuvochina M."/>
            <person name="Mussig A.J."/>
            <person name="Chaumeil P.-A."/>
            <person name="Waite D.W."/>
            <person name="Whitman W.B."/>
            <person name="Parks D.H."/>
            <person name="Hugenholtz P."/>
        </authorList>
    </citation>
    <scope>NUCLEOTIDE SEQUENCE</scope>
    <source>
        <strain evidence="1">UBA8853</strain>
    </source>
</reference>
<dbReference type="Proteomes" id="UP000619545">
    <property type="component" value="Unassembled WGS sequence"/>
</dbReference>
<dbReference type="EMBL" id="DUJS01000002">
    <property type="protein sequence ID" value="HII69867.1"/>
    <property type="molecule type" value="Genomic_DNA"/>
</dbReference>
<dbReference type="GeneID" id="1477006"/>
<dbReference type="InterPro" id="IPR020380">
    <property type="entry name" value="Uncharacterised_MJ1658"/>
</dbReference>
<name>A0A832ST59_9EURY</name>